<comment type="caution">
    <text evidence="3">The sequence shown here is derived from an EMBL/GenBank/DDBJ whole genome shotgun (WGS) entry which is preliminary data.</text>
</comment>
<dbReference type="Proteomes" id="UP001314261">
    <property type="component" value="Unassembled WGS sequence"/>
</dbReference>
<dbReference type="PANTHER" id="PTHR40038:SF1">
    <property type="entry name" value="MEMBRANE-ASSOCIATED PROTEIN TCAA"/>
    <property type="match status" value="1"/>
</dbReference>
<dbReference type="EMBL" id="CAUZLR010000011">
    <property type="protein sequence ID" value="CAK1252819.1"/>
    <property type="molecule type" value="Genomic_DNA"/>
</dbReference>
<keyword evidence="4" id="KW-1185">Reference proteome</keyword>
<protein>
    <submittedName>
        <fullName evidence="3">Contains N-terminal Zn ribbon domain (YvbJ)</fullName>
    </submittedName>
</protein>
<sequence length="454" mass="50591">MTQQEWRDAFKKENGREPSLDEFKAAKANCFAMKQQAAEPSEKEILQAWVADFEKKYGRKPSIDEVKQRQYIAPAAAVETPTEDDDDTTVAPHRQSQTNKKKRGWKLPTLIVIVVALVAGYLYGQNYYSYDSSMDRAIKVLDSRSADKYSQNLTWSDTDKKLTKSEVTPLVKYIKTGATKSDIERMLKSSAYNVQVKKTGNRFLVFPKYQIVVTPINLKVYTNHSGLKVTANDETIIKDSDDDEAAIVKHQAPGYYEFEAKGDVDGDTYKGTDTEVVANKSNAEINLYAYRTSSSSSSSSSKSKLTKSDADALLTNISSLLSKVGAKDSSSYSSDVTASDVFVDGSSNKAYTDFTEMISNNKTKSKRTAESINFGPIDVQDVKSTGKKTADVTFKIKEDFNYSSDTDPDKHTSGTLTQTFLLKAHVKYDKDESKWLVDSIDSDQKKLSDSDNVK</sequence>
<dbReference type="PANTHER" id="PTHR40038">
    <property type="entry name" value="MEMBRANE-ASSOCIATED PROTEIN TCAA"/>
    <property type="match status" value="1"/>
</dbReference>
<keyword evidence="2" id="KW-1133">Transmembrane helix</keyword>
<name>A0ABN9YY76_9LACO</name>
<keyword evidence="2" id="KW-0812">Transmembrane</keyword>
<evidence type="ECO:0000256" key="2">
    <source>
        <dbReference type="SAM" id="Phobius"/>
    </source>
</evidence>
<feature type="transmembrane region" description="Helical" evidence="2">
    <location>
        <begin position="104"/>
        <end position="124"/>
    </location>
</feature>
<evidence type="ECO:0000313" key="3">
    <source>
        <dbReference type="EMBL" id="CAK1252819.1"/>
    </source>
</evidence>
<keyword evidence="2" id="KW-0472">Membrane</keyword>
<organism evidence="3 4">
    <name type="scientific">Fructobacillus fructosus</name>
    <dbReference type="NCBI Taxonomy" id="1631"/>
    <lineage>
        <taxon>Bacteria</taxon>
        <taxon>Bacillati</taxon>
        <taxon>Bacillota</taxon>
        <taxon>Bacilli</taxon>
        <taxon>Lactobacillales</taxon>
        <taxon>Lactobacillaceae</taxon>
        <taxon>Fructobacillus</taxon>
    </lineage>
</organism>
<accession>A0ABN9YY76</accession>
<evidence type="ECO:0000256" key="1">
    <source>
        <dbReference type="SAM" id="MobiDB-lite"/>
    </source>
</evidence>
<reference evidence="3 4" key="1">
    <citation type="submission" date="2023-10" db="EMBL/GenBank/DDBJ databases">
        <authorList>
            <person name="Botero Cardona J."/>
        </authorList>
    </citation>
    <scope>NUCLEOTIDE SEQUENCE [LARGE SCALE GENOMIC DNA]</scope>
    <source>
        <strain evidence="3 4">R-54839</strain>
    </source>
</reference>
<proteinExistence type="predicted"/>
<dbReference type="RefSeq" id="WP_338345366.1">
    <property type="nucleotide sequence ID" value="NZ_CAUZLK010000012.1"/>
</dbReference>
<evidence type="ECO:0000313" key="4">
    <source>
        <dbReference type="Proteomes" id="UP001314261"/>
    </source>
</evidence>
<gene>
    <name evidence="3" type="ORF">R54839_PPFHFPJH_01476</name>
</gene>
<feature type="region of interest" description="Disordered" evidence="1">
    <location>
        <begin position="78"/>
        <end position="99"/>
    </location>
</feature>